<gene>
    <name evidence="1" type="ORF">BDN72DRAFT_849172</name>
</gene>
<evidence type="ECO:0000313" key="2">
    <source>
        <dbReference type="Proteomes" id="UP000308600"/>
    </source>
</evidence>
<evidence type="ECO:0000313" key="1">
    <source>
        <dbReference type="EMBL" id="TFK61959.1"/>
    </source>
</evidence>
<protein>
    <submittedName>
        <fullName evidence="1">Uncharacterized protein</fullName>
    </submittedName>
</protein>
<proteinExistence type="predicted"/>
<reference evidence="1 2" key="1">
    <citation type="journal article" date="2019" name="Nat. Ecol. Evol.">
        <title>Megaphylogeny resolves global patterns of mushroom evolution.</title>
        <authorList>
            <person name="Varga T."/>
            <person name="Krizsan K."/>
            <person name="Foldi C."/>
            <person name="Dima B."/>
            <person name="Sanchez-Garcia M."/>
            <person name="Sanchez-Ramirez S."/>
            <person name="Szollosi G.J."/>
            <person name="Szarkandi J.G."/>
            <person name="Papp V."/>
            <person name="Albert L."/>
            <person name="Andreopoulos W."/>
            <person name="Angelini C."/>
            <person name="Antonin V."/>
            <person name="Barry K.W."/>
            <person name="Bougher N.L."/>
            <person name="Buchanan P."/>
            <person name="Buyck B."/>
            <person name="Bense V."/>
            <person name="Catcheside P."/>
            <person name="Chovatia M."/>
            <person name="Cooper J."/>
            <person name="Damon W."/>
            <person name="Desjardin D."/>
            <person name="Finy P."/>
            <person name="Geml J."/>
            <person name="Haridas S."/>
            <person name="Hughes K."/>
            <person name="Justo A."/>
            <person name="Karasinski D."/>
            <person name="Kautmanova I."/>
            <person name="Kiss B."/>
            <person name="Kocsube S."/>
            <person name="Kotiranta H."/>
            <person name="LaButti K.M."/>
            <person name="Lechner B.E."/>
            <person name="Liimatainen K."/>
            <person name="Lipzen A."/>
            <person name="Lukacs Z."/>
            <person name="Mihaltcheva S."/>
            <person name="Morgado L.N."/>
            <person name="Niskanen T."/>
            <person name="Noordeloos M.E."/>
            <person name="Ohm R.A."/>
            <person name="Ortiz-Santana B."/>
            <person name="Ovrebo C."/>
            <person name="Racz N."/>
            <person name="Riley R."/>
            <person name="Savchenko A."/>
            <person name="Shiryaev A."/>
            <person name="Soop K."/>
            <person name="Spirin V."/>
            <person name="Szebenyi C."/>
            <person name="Tomsovsky M."/>
            <person name="Tulloss R.E."/>
            <person name="Uehling J."/>
            <person name="Grigoriev I.V."/>
            <person name="Vagvolgyi C."/>
            <person name="Papp T."/>
            <person name="Martin F.M."/>
            <person name="Miettinen O."/>
            <person name="Hibbett D.S."/>
            <person name="Nagy L.G."/>
        </authorList>
    </citation>
    <scope>NUCLEOTIDE SEQUENCE [LARGE SCALE GENOMIC DNA]</scope>
    <source>
        <strain evidence="1 2">NL-1719</strain>
    </source>
</reference>
<sequence>MSSVFDPQPMLDSKAIEQIRIDEQIISLLETVRKLRVKRNTLTPISVLPPELLLRIFKYVQQNKSTGWHYRWSAVTRVSQYWRTIAIAEKHLWSDIMFNTDWRTIGGGLDHKAAVNVFVQRSDPSLLEVCIVDKGFSDATSLLLGELSRIRLLSFCTDASHSGNSDNESIQMAGFVCTRLRDLLSRPAPYLEEICLTVALPDSVGPLRPVLRHDTPGVFLNGEAPRLTSLVIERMPFKLKGLICPRLTVLKVKFKHELPPSCRVPIDALLGLLCQANDLRILELDRAFFVSDNTDASCPNQPISLSSLKTFRLGANEAETRALLQKISLSPDIEINISIRTSASPATPNGPQALLDFLGNHLNHPVVGWNKVAIYAGDPSTRRWERSRVIVFAFGDGKNTSYDLHRPNAQRELSSQFERREWAGHESDDYDPIHSPQLWIDSKLVDGASFFPDQLRFTTQVRLSRSGIWGSGTKA</sequence>
<name>A0ACD3A8J4_9AGAR</name>
<keyword evidence="2" id="KW-1185">Reference proteome</keyword>
<organism evidence="1 2">
    <name type="scientific">Pluteus cervinus</name>
    <dbReference type="NCBI Taxonomy" id="181527"/>
    <lineage>
        <taxon>Eukaryota</taxon>
        <taxon>Fungi</taxon>
        <taxon>Dikarya</taxon>
        <taxon>Basidiomycota</taxon>
        <taxon>Agaricomycotina</taxon>
        <taxon>Agaricomycetes</taxon>
        <taxon>Agaricomycetidae</taxon>
        <taxon>Agaricales</taxon>
        <taxon>Pluteineae</taxon>
        <taxon>Pluteaceae</taxon>
        <taxon>Pluteus</taxon>
    </lineage>
</organism>
<accession>A0ACD3A8J4</accession>
<dbReference type="EMBL" id="ML208616">
    <property type="protein sequence ID" value="TFK61959.1"/>
    <property type="molecule type" value="Genomic_DNA"/>
</dbReference>
<dbReference type="Proteomes" id="UP000308600">
    <property type="component" value="Unassembled WGS sequence"/>
</dbReference>